<comment type="pathway">
    <text evidence="12">Phospholipid metabolism; phosphatidylethanolamine biosynthesis; phosphatidylethanolamine from CDP-diacylglycerol: step 2/2.</text>
</comment>
<dbReference type="InterPro" id="IPR003817">
    <property type="entry name" value="PS_Dcarbxylase"/>
</dbReference>
<dbReference type="InterPro" id="IPR035892">
    <property type="entry name" value="C2_domain_sf"/>
</dbReference>
<comment type="pathway">
    <text evidence="1">Lipid metabolism.</text>
</comment>
<dbReference type="InterPro" id="IPR011992">
    <property type="entry name" value="EF-hand-dom_pair"/>
</dbReference>
<dbReference type="GO" id="GO:0016540">
    <property type="term" value="P:protein autoprocessing"/>
    <property type="evidence" value="ECO:0007669"/>
    <property type="project" value="UniProtKB-UniRule"/>
</dbReference>
<feature type="domain" description="C2" evidence="13">
    <location>
        <begin position="7"/>
        <end position="126"/>
    </location>
</feature>
<comment type="similarity">
    <text evidence="12">Belongs to the phosphatidylserine decarboxylase family. PSD-B subfamily. Eukaryotic type II sub-subfamily.</text>
</comment>
<sequence length="580" mass="66092">MVNKEAIVHDRTISSQLPSNPIVGLLVIDVEKASGLPRMDLNGKADPYILVKLGPTNIWRSQTKKKTREPEFNETMKYLIRESESSFDIDLEVWDWDRMSSDDFAGTCRLEVRPLVDKIDGVPLKKELHIINHKKKDKVNGTLTVSAHFMSREAVEEEFWKCLVKHFDSTGDGRIDKAEFSSLLATLALDYSPEDVEKLYDDADTNKDGFLSQQEFVAFMKNNNERIVSKLLSGDPDLLCKVMEHTNETDDVLDVLMRRNFDVSPSKVQGGDHHETKVLMVYNRLEGRMEEEKIPHYIRVAMRLMYSTKQGRIAVNNNSVRKILKKLTISQGVKYDLEKSILHVPSFIKFHNLNEEELLDPLDSFKNFNEFFYRKLKKEARPIHQSDCVSPADCRFHAFRSITDATNIWIKGHNFTLKNVIQDEKLSERFVGGSMAICRLAPQDYHRFHIPVDGIMGSTQKFDGTYYTVNPIAITKYDVYTENKRFVTLIKSDLFGDVLFVTVGATMVGSIVLTSEEGKKVEKGDEHGYFAFGGSTVLLFFLPNAIQFDSDLLANSDKGLETLVKMGESIGRSVLVDGER</sequence>
<proteinExistence type="inferred from homology"/>
<dbReference type="CDD" id="cd00030">
    <property type="entry name" value="C2"/>
    <property type="match status" value="1"/>
</dbReference>
<gene>
    <name evidence="12" type="primary">PSD2</name>
    <name evidence="15" type="ORF">AKO1_009207</name>
</gene>
<dbReference type="PRINTS" id="PR00360">
    <property type="entry name" value="C2DOMAIN"/>
</dbReference>
<keyword evidence="16" id="KW-1185">Reference proteome</keyword>
<dbReference type="Gene3D" id="1.10.238.10">
    <property type="entry name" value="EF-hand"/>
    <property type="match status" value="1"/>
</dbReference>
<evidence type="ECO:0000256" key="1">
    <source>
        <dbReference type="ARBA" id="ARBA00005189"/>
    </source>
</evidence>
<dbReference type="InterPro" id="IPR000008">
    <property type="entry name" value="C2_dom"/>
</dbReference>
<comment type="PTM">
    <text evidence="12">Is synthesized initially as an inactive proenzyme. Formation of the active enzyme involves a self-maturation process in which the active site pyruvoyl group is generated from an internal serine residue via an autocatalytic post-translational modification. Two non-identical subunits are generated from the proenzyme in this reaction, and the pyruvate is formed at the N-terminus of the alpha chain, which is derived from the carboxyl end of the proenzyme. The autoendoproteolytic cleavage occurs by a canonical serine protease mechanism, in which the side chain hydroxyl group of the serine supplies its oxygen atom to form the C-terminus of the beta chain, while the remainder of the serine residue undergoes an oxidative deamination to produce ammonia and the pyruvoyl prosthetic group on the alpha chain. During this reaction, the Ser that is part of the protease active site of the proenzyme becomes the pyruvoyl prosthetic group, which constitutes an essential element of the active site of the mature decarboxylase.</text>
</comment>
<dbReference type="CDD" id="cd00051">
    <property type="entry name" value="EFh"/>
    <property type="match status" value="1"/>
</dbReference>
<dbReference type="InterPro" id="IPR002048">
    <property type="entry name" value="EF_hand_dom"/>
</dbReference>
<feature type="active site" description="Charge relay system; for autoendoproteolytic cleavage activity" evidence="12">
    <location>
        <position position="393"/>
    </location>
</feature>
<feature type="domain" description="EF-hand" evidence="14">
    <location>
        <begin position="155"/>
        <end position="190"/>
    </location>
</feature>
<dbReference type="SUPFAM" id="SSF47473">
    <property type="entry name" value="EF-hand"/>
    <property type="match status" value="1"/>
</dbReference>
<feature type="active site" description="Charge relay system; for autoendoproteolytic cleavage activity" evidence="12">
    <location>
        <position position="449"/>
    </location>
</feature>
<dbReference type="Gene3D" id="2.60.40.150">
    <property type="entry name" value="C2 domain"/>
    <property type="match status" value="1"/>
</dbReference>
<dbReference type="EMBL" id="JAOPGA020001549">
    <property type="protein sequence ID" value="KAL0489356.1"/>
    <property type="molecule type" value="Genomic_DNA"/>
</dbReference>
<evidence type="ECO:0000256" key="9">
    <source>
        <dbReference type="ARBA" id="ARBA00023239"/>
    </source>
</evidence>
<dbReference type="PANTHER" id="PTHR10067">
    <property type="entry name" value="PHOSPHATIDYLSERINE DECARBOXYLASE"/>
    <property type="match status" value="1"/>
</dbReference>
<dbReference type="HAMAP" id="MF_00663">
    <property type="entry name" value="PS_decarb_PSD_B_type2"/>
    <property type="match status" value="1"/>
</dbReference>
<evidence type="ECO:0000259" key="14">
    <source>
        <dbReference type="PROSITE" id="PS50222"/>
    </source>
</evidence>
<keyword evidence="4" id="KW-0106">Calcium</keyword>
<evidence type="ECO:0000313" key="16">
    <source>
        <dbReference type="Proteomes" id="UP001431209"/>
    </source>
</evidence>
<dbReference type="Pfam" id="PF02666">
    <property type="entry name" value="PS_Dcarbxylase"/>
    <property type="match status" value="1"/>
</dbReference>
<organism evidence="15 16">
    <name type="scientific">Acrasis kona</name>
    <dbReference type="NCBI Taxonomy" id="1008807"/>
    <lineage>
        <taxon>Eukaryota</taxon>
        <taxon>Discoba</taxon>
        <taxon>Heterolobosea</taxon>
        <taxon>Tetramitia</taxon>
        <taxon>Eutetramitia</taxon>
        <taxon>Acrasidae</taxon>
        <taxon>Acrasis</taxon>
    </lineage>
</organism>
<dbReference type="PROSITE" id="PS50222">
    <property type="entry name" value="EF_HAND_2"/>
    <property type="match status" value="2"/>
</dbReference>
<keyword evidence="2 12" id="KW-0444">Lipid biosynthesis</keyword>
<feature type="chain" id="PRO_5043069106" description="Phosphatidylserine decarboxylase 2 beta chain" evidence="12">
    <location>
        <begin position="1"/>
        <end position="534"/>
    </location>
</feature>
<reference evidence="15 16" key="1">
    <citation type="submission" date="2024-03" db="EMBL/GenBank/DDBJ databases">
        <title>The Acrasis kona genome and developmental transcriptomes reveal deep origins of eukaryotic multicellular pathways.</title>
        <authorList>
            <person name="Sheikh S."/>
            <person name="Fu C.-J."/>
            <person name="Brown M.W."/>
            <person name="Baldauf S.L."/>
        </authorList>
    </citation>
    <scope>NUCLEOTIDE SEQUENCE [LARGE SCALE GENOMIC DNA]</scope>
    <source>
        <strain evidence="15 16">ATCC MYA-3509</strain>
    </source>
</reference>
<dbReference type="InterPro" id="IPR018247">
    <property type="entry name" value="EF_Hand_1_Ca_BS"/>
</dbReference>
<evidence type="ECO:0000256" key="11">
    <source>
        <dbReference type="ARBA" id="ARBA00023317"/>
    </source>
</evidence>
<accession>A0AAW2ZHR8</accession>
<evidence type="ECO:0000256" key="7">
    <source>
        <dbReference type="ARBA" id="ARBA00023145"/>
    </source>
</evidence>
<feature type="active site" description="Charge relay system; for autoendoproteolytic cleavage activity" evidence="12">
    <location>
        <position position="535"/>
    </location>
</feature>
<keyword evidence="11 12" id="KW-0670">Pyruvate</keyword>
<comment type="subunit">
    <text evidence="12">Heterodimer of a large membrane-associated beta subunit and a small pyruvoyl-containing alpha subunit.</text>
</comment>
<evidence type="ECO:0000313" key="15">
    <source>
        <dbReference type="EMBL" id="KAL0489356.1"/>
    </source>
</evidence>
<keyword evidence="9 12" id="KW-0456">Lyase</keyword>
<feature type="chain" id="PRO_5043069105" description="Phosphatidylserine decarboxylase 2 alpha chain" evidence="12">
    <location>
        <begin position="535"/>
        <end position="580"/>
    </location>
</feature>
<comment type="caution">
    <text evidence="15">The sequence shown here is derived from an EMBL/GenBank/DDBJ whole genome shotgun (WGS) entry which is preliminary data.</text>
</comment>
<dbReference type="Pfam" id="PF13499">
    <property type="entry name" value="EF-hand_7"/>
    <property type="match status" value="1"/>
</dbReference>
<keyword evidence="3 12" id="KW-0210">Decarboxylase</keyword>
<comment type="function">
    <text evidence="12">Catalyzes the formation of phosphatidylethanolamine (PtdEtn) from phosphatidylserine (PtdSer). Plays a central role in phospholipid metabolism and in the interorganelle trafficking of phosphatidylserine.</text>
</comment>
<evidence type="ECO:0000256" key="2">
    <source>
        <dbReference type="ARBA" id="ARBA00022516"/>
    </source>
</evidence>
<dbReference type="GO" id="GO:0004609">
    <property type="term" value="F:phosphatidylserine decarboxylase activity"/>
    <property type="evidence" value="ECO:0007669"/>
    <property type="project" value="UniProtKB-UniRule"/>
</dbReference>
<dbReference type="Pfam" id="PF00168">
    <property type="entry name" value="C2"/>
    <property type="match status" value="1"/>
</dbReference>
<protein>
    <recommendedName>
        <fullName evidence="12">Phosphatidylserine decarboxylase proenzyme 2</fullName>
        <ecNumber evidence="12">4.1.1.65</ecNumber>
    </recommendedName>
    <component>
        <recommendedName>
            <fullName evidence="12">Phosphatidylserine decarboxylase 2 beta chain</fullName>
        </recommendedName>
    </component>
    <component>
        <recommendedName>
            <fullName evidence="12">Phosphatidylserine decarboxylase 2 alpha chain</fullName>
        </recommendedName>
    </component>
</protein>
<dbReference type="GO" id="GO:0006646">
    <property type="term" value="P:phosphatidylethanolamine biosynthetic process"/>
    <property type="evidence" value="ECO:0007669"/>
    <property type="project" value="UniProtKB-UniRule"/>
</dbReference>
<keyword evidence="5 12" id="KW-0443">Lipid metabolism</keyword>
<comment type="domain">
    <text evidence="12">The C2 domains have an essential, but non-catalytic function. They may facilitate interactions with other proteins and are required for lipid transport function.</text>
</comment>
<keyword evidence="6 12" id="KW-0472">Membrane</keyword>
<keyword evidence="7 12" id="KW-0865">Zymogen</keyword>
<feature type="modified residue" description="Pyruvic acid (Ser); by autocatalysis" evidence="12">
    <location>
        <position position="535"/>
    </location>
</feature>
<feature type="active site" description="Schiff-base intermediate with substrate; via pyruvic acid; for decarboxylase activity" evidence="12">
    <location>
        <position position="535"/>
    </location>
</feature>
<dbReference type="SUPFAM" id="SSF49562">
    <property type="entry name" value="C2 domain (Calcium/lipid-binding domain, CaLB)"/>
    <property type="match status" value="1"/>
</dbReference>
<dbReference type="NCBIfam" id="TIGR00163">
    <property type="entry name" value="PS_decarb"/>
    <property type="match status" value="1"/>
</dbReference>
<keyword evidence="8 12" id="KW-0594">Phospholipid biosynthesis</keyword>
<dbReference type="PANTHER" id="PTHR10067:SF17">
    <property type="entry name" value="PHOSPHATIDYLSERINE DECARBOXYLASE PROENZYME 2"/>
    <property type="match status" value="1"/>
</dbReference>
<comment type="cofactor">
    <cofactor evidence="12">
        <name>pyruvate</name>
        <dbReference type="ChEBI" id="CHEBI:15361"/>
    </cofactor>
    <text evidence="12">Binds 1 pyruvoyl group covalently per subunit.</text>
</comment>
<evidence type="ECO:0000256" key="4">
    <source>
        <dbReference type="ARBA" id="ARBA00022837"/>
    </source>
</evidence>
<feature type="site" description="Cleavage (non-hydrolytic); by autocatalysis" evidence="12">
    <location>
        <begin position="534"/>
        <end position="535"/>
    </location>
</feature>
<evidence type="ECO:0000256" key="10">
    <source>
        <dbReference type="ARBA" id="ARBA00023264"/>
    </source>
</evidence>
<dbReference type="InterPro" id="IPR033179">
    <property type="entry name" value="PSD_type2_pro"/>
</dbReference>
<evidence type="ECO:0000256" key="6">
    <source>
        <dbReference type="ARBA" id="ARBA00023136"/>
    </source>
</evidence>
<dbReference type="InterPro" id="IPR033177">
    <property type="entry name" value="PSD-B"/>
</dbReference>
<dbReference type="PROSITE" id="PS50004">
    <property type="entry name" value="C2"/>
    <property type="match status" value="1"/>
</dbReference>
<name>A0AAW2ZHR8_9EUKA</name>
<dbReference type="GO" id="GO:0005509">
    <property type="term" value="F:calcium ion binding"/>
    <property type="evidence" value="ECO:0007669"/>
    <property type="project" value="InterPro"/>
</dbReference>
<evidence type="ECO:0000256" key="12">
    <source>
        <dbReference type="HAMAP-Rule" id="MF_03209"/>
    </source>
</evidence>
<dbReference type="AlphaFoldDB" id="A0AAW2ZHR8"/>
<evidence type="ECO:0000259" key="13">
    <source>
        <dbReference type="PROSITE" id="PS50004"/>
    </source>
</evidence>
<dbReference type="Proteomes" id="UP001431209">
    <property type="component" value="Unassembled WGS sequence"/>
</dbReference>
<dbReference type="EC" id="4.1.1.65" evidence="12"/>
<feature type="domain" description="EF-hand" evidence="14">
    <location>
        <begin position="191"/>
        <end position="226"/>
    </location>
</feature>
<keyword evidence="10 12" id="KW-1208">Phospholipid metabolism</keyword>
<dbReference type="PROSITE" id="PS00018">
    <property type="entry name" value="EF_HAND_1"/>
    <property type="match status" value="1"/>
</dbReference>
<evidence type="ECO:0000256" key="3">
    <source>
        <dbReference type="ARBA" id="ARBA00022793"/>
    </source>
</evidence>
<evidence type="ECO:0000256" key="8">
    <source>
        <dbReference type="ARBA" id="ARBA00023209"/>
    </source>
</evidence>
<dbReference type="SMART" id="SM00054">
    <property type="entry name" value="EFh"/>
    <property type="match status" value="2"/>
</dbReference>
<evidence type="ECO:0000256" key="5">
    <source>
        <dbReference type="ARBA" id="ARBA00023098"/>
    </source>
</evidence>
<comment type="catalytic activity">
    <reaction evidence="12">
        <text>a 1,2-diacyl-sn-glycero-3-phospho-L-serine + H(+) = a 1,2-diacyl-sn-glycero-3-phosphoethanolamine + CO2</text>
        <dbReference type="Rhea" id="RHEA:20828"/>
        <dbReference type="ChEBI" id="CHEBI:15378"/>
        <dbReference type="ChEBI" id="CHEBI:16526"/>
        <dbReference type="ChEBI" id="CHEBI:57262"/>
        <dbReference type="ChEBI" id="CHEBI:64612"/>
        <dbReference type="EC" id="4.1.1.65"/>
    </reaction>
</comment>
<dbReference type="SMART" id="SM00239">
    <property type="entry name" value="C2"/>
    <property type="match status" value="1"/>
</dbReference>